<dbReference type="GO" id="GO:0010181">
    <property type="term" value="F:FMN binding"/>
    <property type="evidence" value="ECO:0007669"/>
    <property type="project" value="InterPro"/>
</dbReference>
<dbReference type="KEGG" id="mpaf:R5R33_12870"/>
<keyword evidence="5" id="KW-1185">Reference proteome</keyword>
<dbReference type="CDD" id="cd04735">
    <property type="entry name" value="OYE_like_4_FMN"/>
    <property type="match status" value="1"/>
</dbReference>
<dbReference type="Gene3D" id="3.20.20.70">
    <property type="entry name" value="Aldolase class I"/>
    <property type="match status" value="1"/>
</dbReference>
<dbReference type="RefSeq" id="WP_318953106.1">
    <property type="nucleotide sequence ID" value="NZ_CP137555.1"/>
</dbReference>
<dbReference type="InterPro" id="IPR001155">
    <property type="entry name" value="OxRdtase_FMN_N"/>
</dbReference>
<keyword evidence="2" id="KW-0560">Oxidoreductase</keyword>
<accession>A0AAU0MVR4</accession>
<dbReference type="PANTHER" id="PTHR43656:SF2">
    <property type="entry name" value="BINDING OXIDOREDUCTASE, PUTATIVE (AFU_ORTHOLOGUE AFUA_2G08260)-RELATED"/>
    <property type="match status" value="1"/>
</dbReference>
<evidence type="ECO:0000256" key="2">
    <source>
        <dbReference type="ARBA" id="ARBA00023002"/>
    </source>
</evidence>
<dbReference type="Pfam" id="PF00724">
    <property type="entry name" value="Oxidored_FMN"/>
    <property type="match status" value="1"/>
</dbReference>
<gene>
    <name evidence="4" type="ORF">R5R33_12870</name>
</gene>
<evidence type="ECO:0000313" key="4">
    <source>
        <dbReference type="EMBL" id="WOX04629.1"/>
    </source>
</evidence>
<dbReference type="GO" id="GO:0016491">
    <property type="term" value="F:oxidoreductase activity"/>
    <property type="evidence" value="ECO:0007669"/>
    <property type="project" value="UniProtKB-KW"/>
</dbReference>
<name>A0AAU0MVR4_9GAMM</name>
<dbReference type="Proteomes" id="UP001302477">
    <property type="component" value="Chromosome"/>
</dbReference>
<dbReference type="InterPro" id="IPR013785">
    <property type="entry name" value="Aldolase_TIM"/>
</dbReference>
<dbReference type="InterPro" id="IPR051799">
    <property type="entry name" value="NADH_flavin_oxidoreductase"/>
</dbReference>
<organism evidence="4 5">
    <name type="scientific">Microbulbifer pacificus</name>
    <dbReference type="NCBI Taxonomy" id="407164"/>
    <lineage>
        <taxon>Bacteria</taxon>
        <taxon>Pseudomonadati</taxon>
        <taxon>Pseudomonadota</taxon>
        <taxon>Gammaproteobacteria</taxon>
        <taxon>Cellvibrionales</taxon>
        <taxon>Microbulbiferaceae</taxon>
        <taxon>Microbulbifer</taxon>
    </lineage>
</organism>
<protein>
    <submittedName>
        <fullName evidence="4">NADH-dependent flavin oxidoreductase</fullName>
    </submittedName>
</protein>
<feature type="domain" description="NADH:flavin oxidoreductase/NADH oxidase N-terminal" evidence="3">
    <location>
        <begin position="9"/>
        <end position="344"/>
    </location>
</feature>
<dbReference type="PANTHER" id="PTHR43656">
    <property type="entry name" value="BINDING OXIDOREDUCTASE, PUTATIVE (AFU_ORTHOLOGUE AFUA_2G08260)-RELATED"/>
    <property type="match status" value="1"/>
</dbReference>
<evidence type="ECO:0000256" key="1">
    <source>
        <dbReference type="ARBA" id="ARBA00022630"/>
    </source>
</evidence>
<proteinExistence type="predicted"/>
<evidence type="ECO:0000313" key="5">
    <source>
        <dbReference type="Proteomes" id="UP001302477"/>
    </source>
</evidence>
<dbReference type="SUPFAM" id="SSF51395">
    <property type="entry name" value="FMN-linked oxidoreductases"/>
    <property type="match status" value="1"/>
</dbReference>
<sequence>MTAKNANSVFQPFTFKNGTTLRNRIVMAPMTTWSANPDGSVSDQELEYYRHRANGVGMVITGCTHVMENGIGFTDEFAAYDDRFIPSLRSLAQAAKSGGAPAILQIFHAGNKAVPELVPGGEIVSASDLKAPAGPFNSGEIASSALTHEEILEVIRAFGDATRRAIDAGFDGVELHGAHGFLIQNFFSPMFNQRTDEWGGSLENRMRFPSALVKEVRKVIDTHAKQPFLLGYRISPEESGEGALRIDDSYALIDRLIESGVDYMHVSLADILNATPIDATANQLTAELITQHVADRVPVIAAGNVRTPSQAEEALNLGLSLVAVGKGLVMNPDWVELAQRQRDSEIDTELAPEKVPEIMIPDKLWGVIEASRGNGWFTFREDDLVEV</sequence>
<keyword evidence="1" id="KW-0285">Flavoprotein</keyword>
<evidence type="ECO:0000259" key="3">
    <source>
        <dbReference type="Pfam" id="PF00724"/>
    </source>
</evidence>
<reference evidence="4 5" key="1">
    <citation type="submission" date="2023-10" db="EMBL/GenBank/DDBJ databases">
        <title>Description of Microbulbifer bruguierae sp. nov., isolated from the sediments of mangrove plant Bruguiera sexangula and comparative genomic analyses of the genus Microbulbifer.</title>
        <authorList>
            <person name="Long M."/>
        </authorList>
    </citation>
    <scope>NUCLEOTIDE SEQUENCE [LARGE SCALE GENOMIC DNA]</scope>
    <source>
        <strain evidence="4 5">SPO729</strain>
    </source>
</reference>
<dbReference type="AlphaFoldDB" id="A0AAU0MVR4"/>
<dbReference type="EMBL" id="CP137555">
    <property type="protein sequence ID" value="WOX04629.1"/>
    <property type="molecule type" value="Genomic_DNA"/>
</dbReference>